<evidence type="ECO:0000259" key="14">
    <source>
        <dbReference type="Pfam" id="PF00288"/>
    </source>
</evidence>
<feature type="binding site" evidence="13">
    <location>
        <begin position="87"/>
        <end position="97"/>
    </location>
    <ligand>
        <name>ATP</name>
        <dbReference type="ChEBI" id="CHEBI:30616"/>
    </ligand>
</feature>
<evidence type="ECO:0000256" key="9">
    <source>
        <dbReference type="ARBA" id="ARBA00022777"/>
    </source>
</evidence>
<comment type="similarity">
    <text evidence="2 13">Belongs to the GHMP kinase family. Homoserine kinase subfamily.</text>
</comment>
<dbReference type="RefSeq" id="WP_090796610.1">
    <property type="nucleotide sequence ID" value="NZ_FMYI01000009.1"/>
</dbReference>
<dbReference type="GO" id="GO:0009088">
    <property type="term" value="P:threonine biosynthetic process"/>
    <property type="evidence" value="ECO:0007669"/>
    <property type="project" value="UniProtKB-UniRule"/>
</dbReference>
<evidence type="ECO:0000256" key="3">
    <source>
        <dbReference type="ARBA" id="ARBA00012078"/>
    </source>
</evidence>
<dbReference type="InterPro" id="IPR006204">
    <property type="entry name" value="GHMP_kinase_N_dom"/>
</dbReference>
<dbReference type="Pfam" id="PF00288">
    <property type="entry name" value="GHMP_kinases_N"/>
    <property type="match status" value="1"/>
</dbReference>
<dbReference type="EMBL" id="FMYI01000009">
    <property type="protein sequence ID" value="SDC46145.1"/>
    <property type="molecule type" value="Genomic_DNA"/>
</dbReference>
<evidence type="ECO:0000256" key="4">
    <source>
        <dbReference type="ARBA" id="ARBA00017858"/>
    </source>
</evidence>
<comment type="function">
    <text evidence="12 13">Catalyzes the ATP-dependent phosphorylation of L-homoserine to L-homoserine phosphate.</text>
</comment>
<keyword evidence="5 13" id="KW-0028">Amino-acid biosynthesis</keyword>
<dbReference type="STRING" id="1612202.SAMN05421734_10953"/>
<evidence type="ECO:0000256" key="11">
    <source>
        <dbReference type="ARBA" id="ARBA00049375"/>
    </source>
</evidence>
<keyword evidence="6 13" id="KW-0808">Transferase</keyword>
<dbReference type="PANTHER" id="PTHR20861:SF1">
    <property type="entry name" value="HOMOSERINE KINASE"/>
    <property type="match status" value="1"/>
</dbReference>
<feature type="domain" description="GHMP kinase C-terminal" evidence="15">
    <location>
        <begin position="200"/>
        <end position="276"/>
    </location>
</feature>
<evidence type="ECO:0000256" key="13">
    <source>
        <dbReference type="HAMAP-Rule" id="MF_00384"/>
    </source>
</evidence>
<dbReference type="InterPro" id="IPR000870">
    <property type="entry name" value="Homoserine_kinase"/>
</dbReference>
<dbReference type="InterPro" id="IPR036554">
    <property type="entry name" value="GHMP_kinase_C_sf"/>
</dbReference>
<reference evidence="17" key="1">
    <citation type="submission" date="2016-09" db="EMBL/GenBank/DDBJ databases">
        <authorList>
            <person name="Varghese N."/>
            <person name="Submissions S."/>
        </authorList>
    </citation>
    <scope>NUCLEOTIDE SEQUENCE [LARGE SCALE GENOMIC DNA]</scope>
    <source>
        <strain evidence="17">S5</strain>
    </source>
</reference>
<dbReference type="AlphaFoldDB" id="A0A1G6LTS2"/>
<keyword evidence="13" id="KW-0963">Cytoplasm</keyword>
<keyword evidence="7 13" id="KW-0791">Threonine biosynthesis</keyword>
<accession>A0A1G6LTS2</accession>
<dbReference type="SUPFAM" id="SSF54211">
    <property type="entry name" value="Ribosomal protein S5 domain 2-like"/>
    <property type="match status" value="1"/>
</dbReference>
<dbReference type="EC" id="2.7.1.39" evidence="3 13"/>
<keyword evidence="9 13" id="KW-0418">Kinase</keyword>
<comment type="catalytic activity">
    <reaction evidence="11 13">
        <text>L-homoserine + ATP = O-phospho-L-homoserine + ADP + H(+)</text>
        <dbReference type="Rhea" id="RHEA:13985"/>
        <dbReference type="ChEBI" id="CHEBI:15378"/>
        <dbReference type="ChEBI" id="CHEBI:30616"/>
        <dbReference type="ChEBI" id="CHEBI:57476"/>
        <dbReference type="ChEBI" id="CHEBI:57590"/>
        <dbReference type="ChEBI" id="CHEBI:456216"/>
        <dbReference type="EC" id="2.7.1.39"/>
    </reaction>
</comment>
<proteinExistence type="inferred from homology"/>
<sequence>MSFNITVPATSANLGAGFDSIGIALNLYMTLTIESSDAWIFNSESEHLKDVETDERNFIYQVALKVAKRYHYDSLPPQRVVIQSDIPLARGLGSSATAIAAGIELANQLLNLNLAEDEKVLIATEIEGHPDNVAPAILGGCVIGYYDQELYTSRIPVQDVTFLTIIPNFELKTSDARKVLPESFSYSESVQASSVANVSVAAIASGDWGLLGEMMKKDRFHHPYRQSLIPHYSEVEKALSPYVYGTYISGAGPTMIAIVEQSTANQYIEQWSKEYPSLLFKPLKPVNKGLVVHS</sequence>
<evidence type="ECO:0000256" key="6">
    <source>
        <dbReference type="ARBA" id="ARBA00022679"/>
    </source>
</evidence>
<dbReference type="InterPro" id="IPR014721">
    <property type="entry name" value="Ribsml_uS5_D2-typ_fold_subgr"/>
</dbReference>
<dbReference type="GO" id="GO:0005524">
    <property type="term" value="F:ATP binding"/>
    <property type="evidence" value="ECO:0007669"/>
    <property type="project" value="UniProtKB-UniRule"/>
</dbReference>
<evidence type="ECO:0000256" key="5">
    <source>
        <dbReference type="ARBA" id="ARBA00022605"/>
    </source>
</evidence>
<evidence type="ECO:0000256" key="12">
    <source>
        <dbReference type="ARBA" id="ARBA00049954"/>
    </source>
</evidence>
<organism evidence="16 17">
    <name type="scientific">Pelagirhabdus alkalitolerans</name>
    <dbReference type="NCBI Taxonomy" id="1612202"/>
    <lineage>
        <taxon>Bacteria</taxon>
        <taxon>Bacillati</taxon>
        <taxon>Bacillota</taxon>
        <taxon>Bacilli</taxon>
        <taxon>Bacillales</taxon>
        <taxon>Bacillaceae</taxon>
        <taxon>Pelagirhabdus</taxon>
    </lineage>
</organism>
<protein>
    <recommendedName>
        <fullName evidence="4 13">Homoserine kinase</fullName>
        <shortName evidence="13">HK</shortName>
        <shortName evidence="13">HSK</shortName>
        <ecNumber evidence="3 13">2.7.1.39</ecNumber>
    </recommendedName>
</protein>
<evidence type="ECO:0000256" key="8">
    <source>
        <dbReference type="ARBA" id="ARBA00022741"/>
    </source>
</evidence>
<dbReference type="GO" id="GO:0004413">
    <property type="term" value="F:homoserine kinase activity"/>
    <property type="evidence" value="ECO:0007669"/>
    <property type="project" value="UniProtKB-UniRule"/>
</dbReference>
<dbReference type="GO" id="GO:0005737">
    <property type="term" value="C:cytoplasm"/>
    <property type="evidence" value="ECO:0007669"/>
    <property type="project" value="UniProtKB-SubCell"/>
</dbReference>
<dbReference type="UniPathway" id="UPA00050">
    <property type="reaction ID" value="UER00064"/>
</dbReference>
<dbReference type="NCBIfam" id="TIGR00191">
    <property type="entry name" value="thrB"/>
    <property type="match status" value="1"/>
</dbReference>
<dbReference type="HAMAP" id="MF_00384">
    <property type="entry name" value="Homoser_kinase"/>
    <property type="match status" value="1"/>
</dbReference>
<dbReference type="SUPFAM" id="SSF55060">
    <property type="entry name" value="GHMP Kinase, C-terminal domain"/>
    <property type="match status" value="1"/>
</dbReference>
<dbReference type="Gene3D" id="3.30.230.10">
    <property type="match status" value="1"/>
</dbReference>
<gene>
    <name evidence="13" type="primary">thrB</name>
    <name evidence="16" type="ORF">SAMN05421734_10953</name>
</gene>
<dbReference type="Gene3D" id="3.30.70.890">
    <property type="entry name" value="GHMP kinase, C-terminal domain"/>
    <property type="match status" value="1"/>
</dbReference>
<dbReference type="PIRSF" id="PIRSF000676">
    <property type="entry name" value="Homoser_kin"/>
    <property type="match status" value="1"/>
</dbReference>
<dbReference type="InterPro" id="IPR013750">
    <property type="entry name" value="GHMP_kinase_C_dom"/>
</dbReference>
<dbReference type="PANTHER" id="PTHR20861">
    <property type="entry name" value="HOMOSERINE/4-DIPHOSPHOCYTIDYL-2-C-METHYL-D-ERYTHRITOL KINASE"/>
    <property type="match status" value="1"/>
</dbReference>
<feature type="domain" description="GHMP kinase N-terminal" evidence="14">
    <location>
        <begin position="57"/>
        <end position="140"/>
    </location>
</feature>
<evidence type="ECO:0000256" key="10">
    <source>
        <dbReference type="ARBA" id="ARBA00022840"/>
    </source>
</evidence>
<keyword evidence="8 13" id="KW-0547">Nucleotide-binding</keyword>
<evidence type="ECO:0000256" key="7">
    <source>
        <dbReference type="ARBA" id="ARBA00022697"/>
    </source>
</evidence>
<dbReference type="InterPro" id="IPR006203">
    <property type="entry name" value="GHMP_knse_ATP-bd_CS"/>
</dbReference>
<dbReference type="Pfam" id="PF08544">
    <property type="entry name" value="GHMP_kinases_C"/>
    <property type="match status" value="1"/>
</dbReference>
<name>A0A1G6LTS2_9BACI</name>
<comment type="pathway">
    <text evidence="1 13">Amino-acid biosynthesis; L-threonine biosynthesis; L-threonine from L-aspartate: step 4/5.</text>
</comment>
<dbReference type="PRINTS" id="PR00958">
    <property type="entry name" value="HOMSERKINASE"/>
</dbReference>
<dbReference type="PROSITE" id="PS00627">
    <property type="entry name" value="GHMP_KINASES_ATP"/>
    <property type="match status" value="1"/>
</dbReference>
<keyword evidence="10 13" id="KW-0067">ATP-binding</keyword>
<evidence type="ECO:0000259" key="15">
    <source>
        <dbReference type="Pfam" id="PF08544"/>
    </source>
</evidence>
<dbReference type="InterPro" id="IPR020568">
    <property type="entry name" value="Ribosomal_Su5_D2-typ_SF"/>
</dbReference>
<comment type="subcellular location">
    <subcellularLocation>
        <location evidence="13">Cytoplasm</location>
    </subcellularLocation>
</comment>
<dbReference type="OrthoDB" id="9769912at2"/>
<evidence type="ECO:0000313" key="16">
    <source>
        <dbReference type="EMBL" id="SDC46145.1"/>
    </source>
</evidence>
<dbReference type="Proteomes" id="UP000242949">
    <property type="component" value="Unassembled WGS sequence"/>
</dbReference>
<keyword evidence="17" id="KW-1185">Reference proteome</keyword>
<evidence type="ECO:0000256" key="2">
    <source>
        <dbReference type="ARBA" id="ARBA00007370"/>
    </source>
</evidence>
<evidence type="ECO:0000256" key="1">
    <source>
        <dbReference type="ARBA" id="ARBA00005015"/>
    </source>
</evidence>
<evidence type="ECO:0000313" key="17">
    <source>
        <dbReference type="Proteomes" id="UP000242949"/>
    </source>
</evidence>